<proteinExistence type="predicted"/>
<organism evidence="1 2">
    <name type="scientific">Caballeronia ptereochthonis</name>
    <dbReference type="NCBI Taxonomy" id="1777144"/>
    <lineage>
        <taxon>Bacteria</taxon>
        <taxon>Pseudomonadati</taxon>
        <taxon>Pseudomonadota</taxon>
        <taxon>Betaproteobacteria</taxon>
        <taxon>Burkholderiales</taxon>
        <taxon>Burkholderiaceae</taxon>
        <taxon>Caballeronia</taxon>
    </lineage>
</organism>
<sequence>MTTLMIIDLPRVDTLHRDATSAMRGGILQVTKPGSENTIPGMPPSMPMSWPGAALLKDLHIPVPLPTSPERPAQDPRLL</sequence>
<comment type="caution">
    <text evidence="1">The sequence shown here is derived from an EMBL/GenBank/DDBJ whole genome shotgun (WGS) entry which is preliminary data.</text>
</comment>
<dbReference type="AlphaFoldDB" id="A0A158CFL6"/>
<dbReference type="EMBL" id="FCOB02000020">
    <property type="protein sequence ID" value="SAK80696.1"/>
    <property type="molecule type" value="Genomic_DNA"/>
</dbReference>
<dbReference type="Proteomes" id="UP000054978">
    <property type="component" value="Unassembled WGS sequence"/>
</dbReference>
<evidence type="ECO:0000313" key="1">
    <source>
        <dbReference type="EMBL" id="SAK80696.1"/>
    </source>
</evidence>
<name>A0A158CFL6_9BURK</name>
<keyword evidence="2" id="KW-1185">Reference proteome</keyword>
<evidence type="ECO:0000313" key="2">
    <source>
        <dbReference type="Proteomes" id="UP000054978"/>
    </source>
</evidence>
<protein>
    <submittedName>
        <fullName evidence="1">Uncharacterized protein</fullName>
    </submittedName>
</protein>
<dbReference type="RefSeq" id="WP_087047640.1">
    <property type="nucleotide sequence ID" value="NZ_FCOB02000020.1"/>
</dbReference>
<accession>A0A158CFL6</accession>
<reference evidence="1" key="1">
    <citation type="submission" date="2016-01" db="EMBL/GenBank/DDBJ databases">
        <authorList>
            <person name="Peeters C."/>
        </authorList>
    </citation>
    <scope>NUCLEOTIDE SEQUENCE [LARGE SCALE GENOMIC DNA]</scope>
    <source>
        <strain evidence="1">LMG 29326</strain>
    </source>
</reference>
<dbReference type="OrthoDB" id="9102994at2"/>
<gene>
    <name evidence="1" type="ORF">AWB83_04269</name>
</gene>